<gene>
    <name evidence="3" type="ORF">JI741_28495</name>
</gene>
<comment type="caution">
    <text evidence="3">The sequence shown here is derived from an EMBL/GenBank/DDBJ whole genome shotgun (WGS) entry which is preliminary data.</text>
</comment>
<evidence type="ECO:0000256" key="1">
    <source>
        <dbReference type="SAM" id="MobiDB-lite"/>
    </source>
</evidence>
<dbReference type="Pfam" id="PF12771">
    <property type="entry name" value="SusD-like_2"/>
    <property type="match status" value="1"/>
</dbReference>
<dbReference type="RefSeq" id="WP_202015509.1">
    <property type="nucleotide sequence ID" value="NZ_JAERRB010000014.1"/>
</dbReference>
<dbReference type="Gene3D" id="1.25.40.390">
    <property type="match status" value="1"/>
</dbReference>
<dbReference type="InterPro" id="IPR011990">
    <property type="entry name" value="TPR-like_helical_dom_sf"/>
</dbReference>
<dbReference type="Proteomes" id="UP000613030">
    <property type="component" value="Unassembled WGS sequence"/>
</dbReference>
<accession>A0ABS1L0N6</accession>
<feature type="chain" id="PRO_5045756216" evidence="2">
    <location>
        <begin position="29"/>
        <end position="500"/>
    </location>
</feature>
<dbReference type="SUPFAM" id="SSF48452">
    <property type="entry name" value="TPR-like"/>
    <property type="match status" value="1"/>
</dbReference>
<dbReference type="InterPro" id="IPR041662">
    <property type="entry name" value="SusD-like_2"/>
</dbReference>
<sequence>MKKYIKSFPKIALLLALGAFISSCEKFANGVSEFDPTKPTDASLKLVVNAAQISYVAYMEGELARIGGMWSGQFTGTDRQYVALNNYTSTAPDYDNAWSTIYSSLFKSLKIAEAKATLVNNKRALAMMQILEAHTMGTTAALFGDIPYSQASNLSEYPNPVFDDQRDIYNALITLVDQALKNIDEAPDGTNYDGDLFFPGQKKVEDADALWTAVAYTVKAKLYLNLSDYPNALQAAAKGISNPSGDVMIDHHDSPGQDFNLYYSFLVYDRPGYMGAADAFAPKMLDATSPETFNRNNDKNVEDDRFAYIYYGNYEDGYDLNVSGFDYDGEADGMFSNRAPFRMLTYRDNQLILAEATLRQSGFTAALDELNEYRAYLDAGGYLNPDYYSGPGNYQPYASADFDEGGSQNPDGITAADALYREITEERYVSLLSTLDVFIDMHRKGFGSFAGQQNWQVIGLTPVTGTLIPQRFLIPQSEVNSNTSAPKPSPGLFDPTELFN</sequence>
<proteinExistence type="predicted"/>
<keyword evidence="4" id="KW-1185">Reference proteome</keyword>
<evidence type="ECO:0000313" key="3">
    <source>
        <dbReference type="EMBL" id="MBL0745204.1"/>
    </source>
</evidence>
<organism evidence="3 4">
    <name type="scientific">Chryseolinea lacunae</name>
    <dbReference type="NCBI Taxonomy" id="2801331"/>
    <lineage>
        <taxon>Bacteria</taxon>
        <taxon>Pseudomonadati</taxon>
        <taxon>Bacteroidota</taxon>
        <taxon>Cytophagia</taxon>
        <taxon>Cytophagales</taxon>
        <taxon>Fulvivirgaceae</taxon>
        <taxon>Chryseolinea</taxon>
    </lineage>
</organism>
<reference evidence="3 4" key="1">
    <citation type="submission" date="2021-01" db="EMBL/GenBank/DDBJ databases">
        <title>Chryseolinea sp. Jin1 Genome sequencing and assembly.</title>
        <authorList>
            <person name="Kim I."/>
        </authorList>
    </citation>
    <scope>NUCLEOTIDE SEQUENCE [LARGE SCALE GENOMIC DNA]</scope>
    <source>
        <strain evidence="3 4">Jin1</strain>
    </source>
</reference>
<dbReference type="EMBL" id="JAERRB010000014">
    <property type="protein sequence ID" value="MBL0745204.1"/>
    <property type="molecule type" value="Genomic_DNA"/>
</dbReference>
<evidence type="ECO:0000313" key="4">
    <source>
        <dbReference type="Proteomes" id="UP000613030"/>
    </source>
</evidence>
<protein>
    <submittedName>
        <fullName evidence="3">SusD/RagB family nutrient-binding outer membrane lipoprotein</fullName>
    </submittedName>
</protein>
<feature type="signal peptide" evidence="2">
    <location>
        <begin position="1"/>
        <end position="28"/>
    </location>
</feature>
<keyword evidence="3" id="KW-0449">Lipoprotein</keyword>
<feature type="region of interest" description="Disordered" evidence="1">
    <location>
        <begin position="479"/>
        <end position="500"/>
    </location>
</feature>
<keyword evidence="2" id="KW-0732">Signal</keyword>
<evidence type="ECO:0000256" key="2">
    <source>
        <dbReference type="SAM" id="SignalP"/>
    </source>
</evidence>
<name>A0ABS1L0N6_9BACT</name>
<dbReference type="PROSITE" id="PS51257">
    <property type="entry name" value="PROKAR_LIPOPROTEIN"/>
    <property type="match status" value="1"/>
</dbReference>